<proteinExistence type="predicted"/>
<evidence type="ECO:0000313" key="2">
    <source>
        <dbReference type="EMBL" id="KAJ3032423.1"/>
    </source>
</evidence>
<feature type="non-terminal residue" evidence="2">
    <location>
        <position position="510"/>
    </location>
</feature>
<feature type="compositionally biased region" description="Acidic residues" evidence="1">
    <location>
        <begin position="309"/>
        <end position="323"/>
    </location>
</feature>
<protein>
    <submittedName>
        <fullName evidence="2">Uncharacterized protein</fullName>
    </submittedName>
</protein>
<feature type="region of interest" description="Disordered" evidence="1">
    <location>
        <begin position="1"/>
        <end position="191"/>
    </location>
</feature>
<reference evidence="2" key="1">
    <citation type="submission" date="2020-05" db="EMBL/GenBank/DDBJ databases">
        <title>Phylogenomic resolution of chytrid fungi.</title>
        <authorList>
            <person name="Stajich J.E."/>
            <person name="Amses K."/>
            <person name="Simmons R."/>
            <person name="Seto K."/>
            <person name="Myers J."/>
            <person name="Bonds A."/>
            <person name="Quandt C.A."/>
            <person name="Barry K."/>
            <person name="Liu P."/>
            <person name="Grigoriev I."/>
            <person name="Longcore J.E."/>
            <person name="James T.Y."/>
        </authorList>
    </citation>
    <scope>NUCLEOTIDE SEQUENCE</scope>
    <source>
        <strain evidence="2">JEL0318</strain>
    </source>
</reference>
<feature type="compositionally biased region" description="Basic and acidic residues" evidence="1">
    <location>
        <begin position="63"/>
        <end position="73"/>
    </location>
</feature>
<organism evidence="2 3">
    <name type="scientific">Rhizophlyctis rosea</name>
    <dbReference type="NCBI Taxonomy" id="64517"/>
    <lineage>
        <taxon>Eukaryota</taxon>
        <taxon>Fungi</taxon>
        <taxon>Fungi incertae sedis</taxon>
        <taxon>Chytridiomycota</taxon>
        <taxon>Chytridiomycota incertae sedis</taxon>
        <taxon>Chytridiomycetes</taxon>
        <taxon>Rhizophlyctidales</taxon>
        <taxon>Rhizophlyctidaceae</taxon>
        <taxon>Rhizophlyctis</taxon>
    </lineage>
</organism>
<feature type="compositionally biased region" description="Pro residues" evidence="1">
    <location>
        <begin position="344"/>
        <end position="370"/>
    </location>
</feature>
<feature type="compositionally biased region" description="Acidic residues" evidence="1">
    <location>
        <begin position="139"/>
        <end position="152"/>
    </location>
</feature>
<evidence type="ECO:0000256" key="1">
    <source>
        <dbReference type="SAM" id="MobiDB-lite"/>
    </source>
</evidence>
<feature type="compositionally biased region" description="Low complexity" evidence="1">
    <location>
        <begin position="371"/>
        <end position="389"/>
    </location>
</feature>
<accession>A0AAD5WYK1</accession>
<dbReference type="AlphaFoldDB" id="A0AAD5WYK1"/>
<feature type="compositionally biased region" description="Low complexity" evidence="1">
    <location>
        <begin position="166"/>
        <end position="187"/>
    </location>
</feature>
<feature type="region of interest" description="Disordered" evidence="1">
    <location>
        <begin position="205"/>
        <end position="510"/>
    </location>
</feature>
<keyword evidence="3" id="KW-1185">Reference proteome</keyword>
<dbReference type="EMBL" id="JADGJD010002466">
    <property type="protein sequence ID" value="KAJ3032423.1"/>
    <property type="molecule type" value="Genomic_DNA"/>
</dbReference>
<comment type="caution">
    <text evidence="2">The sequence shown here is derived from an EMBL/GenBank/DDBJ whole genome shotgun (WGS) entry which is preliminary data.</text>
</comment>
<feature type="compositionally biased region" description="Acidic residues" evidence="1">
    <location>
        <begin position="499"/>
        <end position="510"/>
    </location>
</feature>
<dbReference type="Proteomes" id="UP001212841">
    <property type="component" value="Unassembled WGS sequence"/>
</dbReference>
<feature type="compositionally biased region" description="Low complexity" evidence="1">
    <location>
        <begin position="453"/>
        <end position="462"/>
    </location>
</feature>
<feature type="compositionally biased region" description="Polar residues" evidence="1">
    <location>
        <begin position="286"/>
        <end position="299"/>
    </location>
</feature>
<feature type="compositionally biased region" description="Polar residues" evidence="1">
    <location>
        <begin position="411"/>
        <end position="424"/>
    </location>
</feature>
<gene>
    <name evidence="2" type="ORF">HK097_005250</name>
</gene>
<name>A0AAD5WYK1_9FUNG</name>
<feature type="compositionally biased region" description="Acidic residues" evidence="1">
    <location>
        <begin position="245"/>
        <end position="256"/>
    </location>
</feature>
<sequence length="510" mass="54857">TPAAGGWKFPSLRRRRAASTASSDVAWTETATEFSGSEEEDSADESRYSEQDVDSVTVGRLSEVGKRGYDGGRKGKGGVGGEEREKGFKKTLGNFFGRRSRSSSVSKGGDSVQQQPQELRVPSGTAPPPPGQQRNVVTDSEEVEDISEESYSEDVVQAPSGGGGLSQVVRSQQIQHQQQQQQQDVSSPGGLAAAVARLTEARSVAVPSVSSGQNLFKHHSIGTIAEEESSSERVGKVGGSHRYDDEFESSTEDSEDAAPPPRHPQQQQQVRNETRTETTRIHSFAPPSNSSPIRTVMNEQRSRTVDVSDVSEEEEDEDDDESDNVQPPPPVATLQQQQQTRQPPTKPAPQPKPAFTTPPPPKSQPPPAPAKPQQQQEDETSLALTTLSSISDIDDVMKPKPKSTPAPQPSKPSLQSPTKSSFQQGRKKNGNGNGGTAPVRVTMAEPQTSDTISDLSGLLEELGGSDGESERDTKGKGVAVRGFASQAPKSSVVPRRFEEEDERSDSDWDL</sequence>
<feature type="compositionally biased region" description="Low complexity" evidence="1">
    <location>
        <begin position="102"/>
        <end position="115"/>
    </location>
</feature>
<evidence type="ECO:0000313" key="3">
    <source>
        <dbReference type="Proteomes" id="UP001212841"/>
    </source>
</evidence>
<feature type="compositionally biased region" description="Low complexity" evidence="1">
    <location>
        <begin position="332"/>
        <end position="343"/>
    </location>
</feature>